<dbReference type="GeneID" id="89922394"/>
<dbReference type="EMBL" id="JAVRRT010000001">
    <property type="protein sequence ID" value="KAK5175905.1"/>
    <property type="molecule type" value="Genomic_DNA"/>
</dbReference>
<feature type="transmembrane region" description="Helical" evidence="1">
    <location>
        <begin position="95"/>
        <end position="116"/>
    </location>
</feature>
<keyword evidence="1" id="KW-0812">Transmembrane</keyword>
<dbReference type="AlphaFoldDB" id="A0AAV9PR06"/>
<gene>
    <name evidence="2" type="ORF">LTR77_001045</name>
</gene>
<organism evidence="2 3">
    <name type="scientific">Saxophila tyrrhenica</name>
    <dbReference type="NCBI Taxonomy" id="1690608"/>
    <lineage>
        <taxon>Eukaryota</taxon>
        <taxon>Fungi</taxon>
        <taxon>Dikarya</taxon>
        <taxon>Ascomycota</taxon>
        <taxon>Pezizomycotina</taxon>
        <taxon>Dothideomycetes</taxon>
        <taxon>Dothideomycetidae</taxon>
        <taxon>Mycosphaerellales</taxon>
        <taxon>Extremaceae</taxon>
        <taxon>Saxophila</taxon>
    </lineage>
</organism>
<keyword evidence="1" id="KW-1133">Transmembrane helix</keyword>
<evidence type="ECO:0000313" key="3">
    <source>
        <dbReference type="Proteomes" id="UP001337655"/>
    </source>
</evidence>
<protein>
    <submittedName>
        <fullName evidence="2">Uncharacterized protein</fullName>
    </submittedName>
</protein>
<sequence length="214" mass="23614">MVLADFFWLDDAKFAEALRNASDAELMFDDKHNVRKRKGGKLGAWVGTVQAPLTLGISLVGTGIAARNRVVAKRRLTMIHEELGRRGLQKHAEDWFDAAFAMMAVGAGTVVGMSFVPGAEFAAQEFAKAGATQAAMYFTGVATSEVLPHVGSLATETATSQWSNPDNWHSRPSSESWVQMVDQKYTYTSFVEMEAPIYVPAPRYPITQPHYQWP</sequence>
<evidence type="ECO:0000313" key="2">
    <source>
        <dbReference type="EMBL" id="KAK5175905.1"/>
    </source>
</evidence>
<reference evidence="2 3" key="1">
    <citation type="submission" date="2023-08" db="EMBL/GenBank/DDBJ databases">
        <title>Black Yeasts Isolated from many extreme environments.</title>
        <authorList>
            <person name="Coleine C."/>
            <person name="Stajich J.E."/>
            <person name="Selbmann L."/>
        </authorList>
    </citation>
    <scope>NUCLEOTIDE SEQUENCE [LARGE SCALE GENOMIC DNA]</scope>
    <source>
        <strain evidence="2 3">CCFEE 5935</strain>
    </source>
</reference>
<accession>A0AAV9PR06</accession>
<proteinExistence type="predicted"/>
<evidence type="ECO:0000256" key="1">
    <source>
        <dbReference type="SAM" id="Phobius"/>
    </source>
</evidence>
<keyword evidence="1" id="KW-0472">Membrane</keyword>
<feature type="transmembrane region" description="Helical" evidence="1">
    <location>
        <begin position="42"/>
        <end position="66"/>
    </location>
</feature>
<dbReference type="RefSeq" id="XP_064664543.1">
    <property type="nucleotide sequence ID" value="XM_064798309.1"/>
</dbReference>
<name>A0AAV9PR06_9PEZI</name>
<comment type="caution">
    <text evidence="2">The sequence shown here is derived from an EMBL/GenBank/DDBJ whole genome shotgun (WGS) entry which is preliminary data.</text>
</comment>
<dbReference type="Proteomes" id="UP001337655">
    <property type="component" value="Unassembled WGS sequence"/>
</dbReference>
<keyword evidence="3" id="KW-1185">Reference proteome</keyword>